<keyword evidence="4" id="KW-1185">Reference proteome</keyword>
<evidence type="ECO:0000256" key="2">
    <source>
        <dbReference type="ARBA" id="ARBA00023002"/>
    </source>
</evidence>
<organism evidence="3 4">
    <name type="scientific">Pseudonocardia alaniniphila</name>
    <dbReference type="NCBI Taxonomy" id="75291"/>
    <lineage>
        <taxon>Bacteria</taxon>
        <taxon>Bacillati</taxon>
        <taxon>Actinomycetota</taxon>
        <taxon>Actinomycetes</taxon>
        <taxon>Pseudonocardiales</taxon>
        <taxon>Pseudonocardiaceae</taxon>
        <taxon>Pseudonocardia</taxon>
    </lineage>
</organism>
<dbReference type="Proteomes" id="UP001299970">
    <property type="component" value="Unassembled WGS sequence"/>
</dbReference>
<dbReference type="PRINTS" id="PR00080">
    <property type="entry name" value="SDRFAMILY"/>
</dbReference>
<reference evidence="3 4" key="1">
    <citation type="submission" date="2022-03" db="EMBL/GenBank/DDBJ databases">
        <title>Pseudonocardia alaer sp. nov., a novel actinomycete isolated from reed forest soil.</title>
        <authorList>
            <person name="Wang L."/>
        </authorList>
    </citation>
    <scope>NUCLEOTIDE SEQUENCE [LARGE SCALE GENOMIC DNA]</scope>
    <source>
        <strain evidence="3 4">Y-16303</strain>
    </source>
</reference>
<dbReference type="InterPro" id="IPR020904">
    <property type="entry name" value="Sc_DH/Rdtase_CS"/>
</dbReference>
<accession>A0ABS9TQ63</accession>
<proteinExistence type="inferred from homology"/>
<dbReference type="NCBIfam" id="NF005095">
    <property type="entry name" value="PRK06523.1"/>
    <property type="match status" value="1"/>
</dbReference>
<comment type="similarity">
    <text evidence="1">Belongs to the short-chain dehydrogenases/reductases (SDR) family.</text>
</comment>
<sequence>MSGVMRKGEFDGRRAVVTGGTRGGIGAAITARLAEAGARVLTTARSTPDDPSGAELFVAADVGTVAGIALVADAALHRLGGVDIVVHVVGGSRQEPGGVLALSDDDWEQAFAVNLFASVRLDRALLPSMIDQGGGAIVHVTSIQRRVPLPTTMPYAAAKAALTSYSKNLATQVAPAGVRVNTVAPGFVETAGARGMVSALAAADGVDEATSRMRIMESIGGIPLGRPARPEEVAELVAFLVSDRASAITGAEHVIDGGSTRTI</sequence>
<dbReference type="SUPFAM" id="SSF51735">
    <property type="entry name" value="NAD(P)-binding Rossmann-fold domains"/>
    <property type="match status" value="1"/>
</dbReference>
<dbReference type="Gene3D" id="3.40.50.720">
    <property type="entry name" value="NAD(P)-binding Rossmann-like Domain"/>
    <property type="match status" value="1"/>
</dbReference>
<dbReference type="Pfam" id="PF13561">
    <property type="entry name" value="adh_short_C2"/>
    <property type="match status" value="1"/>
</dbReference>
<dbReference type="PROSITE" id="PS00061">
    <property type="entry name" value="ADH_SHORT"/>
    <property type="match status" value="1"/>
</dbReference>
<evidence type="ECO:0000256" key="1">
    <source>
        <dbReference type="ARBA" id="ARBA00006484"/>
    </source>
</evidence>
<comment type="caution">
    <text evidence="3">The sequence shown here is derived from an EMBL/GenBank/DDBJ whole genome shotgun (WGS) entry which is preliminary data.</text>
</comment>
<dbReference type="PRINTS" id="PR00081">
    <property type="entry name" value="GDHRDH"/>
</dbReference>
<protein>
    <submittedName>
        <fullName evidence="3">SDR family oxidoreductase</fullName>
    </submittedName>
</protein>
<dbReference type="PANTHER" id="PTHR42760">
    <property type="entry name" value="SHORT-CHAIN DEHYDROGENASES/REDUCTASES FAMILY MEMBER"/>
    <property type="match status" value="1"/>
</dbReference>
<evidence type="ECO:0000313" key="4">
    <source>
        <dbReference type="Proteomes" id="UP001299970"/>
    </source>
</evidence>
<name>A0ABS9TQ63_9PSEU</name>
<dbReference type="RefSeq" id="WP_241041492.1">
    <property type="nucleotide sequence ID" value="NZ_BAAAJF010000060.1"/>
</dbReference>
<dbReference type="PANTHER" id="PTHR42760:SF133">
    <property type="entry name" value="3-OXOACYL-[ACYL-CARRIER-PROTEIN] REDUCTASE"/>
    <property type="match status" value="1"/>
</dbReference>
<keyword evidence="2" id="KW-0560">Oxidoreductase</keyword>
<evidence type="ECO:0000313" key="3">
    <source>
        <dbReference type="EMBL" id="MCH6170689.1"/>
    </source>
</evidence>
<dbReference type="InterPro" id="IPR002347">
    <property type="entry name" value="SDR_fam"/>
</dbReference>
<dbReference type="InterPro" id="IPR036291">
    <property type="entry name" value="NAD(P)-bd_dom_sf"/>
</dbReference>
<gene>
    <name evidence="3" type="ORF">MMF94_33720</name>
</gene>
<dbReference type="EMBL" id="JAKXMK010000035">
    <property type="protein sequence ID" value="MCH6170689.1"/>
    <property type="molecule type" value="Genomic_DNA"/>
</dbReference>